<keyword evidence="2" id="KW-1185">Reference proteome</keyword>
<sequence length="212" mass="24269">MKLTKTFWIIFLLGFTLQIQAQQIILTGMLIDKESKAPVSGVRVINYTASRGTISNDKGIFSLRVNAGDSLVIRSVNYRTAFYKVPTNQEEAYSVVLPLEEAVETIAPIQVFPYSDEHTFREAFLNMETETEETKAMRENLDKGKMLDASRQMAQDGQNASQQQLQMQSMKPVTNSSLPTLNIFSPSAWREFKRQLKESKNKKERQEKNYKN</sequence>
<evidence type="ECO:0000313" key="1">
    <source>
        <dbReference type="EMBL" id="PKQ70801.1"/>
    </source>
</evidence>
<dbReference type="AlphaFoldDB" id="A0A2N3IKJ0"/>
<dbReference type="OrthoDB" id="1115630at2"/>
<dbReference type="EMBL" id="NKXO01000002">
    <property type="protein sequence ID" value="PKQ70801.1"/>
    <property type="molecule type" value="Genomic_DNA"/>
</dbReference>
<accession>A0A2N3IKJ0</accession>
<comment type="caution">
    <text evidence="1">The sequence shown here is derived from an EMBL/GenBank/DDBJ whole genome shotgun (WGS) entry which is preliminary data.</text>
</comment>
<evidence type="ECO:0000313" key="2">
    <source>
        <dbReference type="Proteomes" id="UP000233387"/>
    </source>
</evidence>
<organism evidence="1 2">
    <name type="scientific">Raineya orbicola</name>
    <dbReference type="NCBI Taxonomy" id="2016530"/>
    <lineage>
        <taxon>Bacteria</taxon>
        <taxon>Pseudomonadati</taxon>
        <taxon>Bacteroidota</taxon>
        <taxon>Cytophagia</taxon>
        <taxon>Cytophagales</taxon>
        <taxon>Raineyaceae</taxon>
        <taxon>Raineya</taxon>
    </lineage>
</organism>
<dbReference type="Pfam" id="PF13715">
    <property type="entry name" value="CarbopepD_reg_2"/>
    <property type="match status" value="1"/>
</dbReference>
<dbReference type="RefSeq" id="WP_101357416.1">
    <property type="nucleotide sequence ID" value="NZ_NKXO01000002.1"/>
</dbReference>
<reference evidence="1 2" key="1">
    <citation type="submission" date="2017-06" db="EMBL/GenBank/DDBJ databases">
        <title>Raineya orbicola gen. nov., sp. nov. a slightly thermophilic bacterium of the phylum Bacteroidetes and the description of Raineyaceae fam. nov.</title>
        <authorList>
            <person name="Albuquerque L."/>
            <person name="Polonia A.R.M."/>
            <person name="Barroso C."/>
            <person name="Froufe H.J.C."/>
            <person name="Lage O."/>
            <person name="Lobo-Da-Cunha A."/>
            <person name="Egas C."/>
            <person name="Da Costa M.S."/>
        </authorList>
    </citation>
    <scope>NUCLEOTIDE SEQUENCE [LARGE SCALE GENOMIC DNA]</scope>
    <source>
        <strain evidence="1 2">SPSPC-11</strain>
    </source>
</reference>
<gene>
    <name evidence="1" type="ORF">Rain11_0147</name>
</gene>
<dbReference type="InterPro" id="IPR008969">
    <property type="entry name" value="CarboxyPept-like_regulatory"/>
</dbReference>
<protein>
    <submittedName>
        <fullName evidence="1">Cna protein B-type domain</fullName>
    </submittedName>
</protein>
<dbReference type="SUPFAM" id="SSF49464">
    <property type="entry name" value="Carboxypeptidase regulatory domain-like"/>
    <property type="match status" value="1"/>
</dbReference>
<dbReference type="Proteomes" id="UP000233387">
    <property type="component" value="Unassembled WGS sequence"/>
</dbReference>
<name>A0A2N3IKJ0_9BACT</name>
<proteinExistence type="predicted"/>